<dbReference type="HOGENOM" id="CLU_726953_0_0_10"/>
<evidence type="ECO:0008006" key="3">
    <source>
        <dbReference type="Google" id="ProtNLM"/>
    </source>
</evidence>
<dbReference type="RefSeq" id="WP_007478490.1">
    <property type="nucleotide sequence ID" value="NZ_JH724307.1"/>
</dbReference>
<dbReference type="EMBL" id="AGXV01000003">
    <property type="protein sequence ID" value="EIY71015.1"/>
    <property type="molecule type" value="Genomic_DNA"/>
</dbReference>
<dbReference type="Gene3D" id="3.20.20.370">
    <property type="entry name" value="Glycoside hydrolase/deacetylase"/>
    <property type="match status" value="1"/>
</dbReference>
<dbReference type="SUPFAM" id="SSF88713">
    <property type="entry name" value="Glycoside hydrolase/deacetylase"/>
    <property type="match status" value="1"/>
</dbReference>
<evidence type="ECO:0000313" key="1">
    <source>
        <dbReference type="EMBL" id="EIY71015.1"/>
    </source>
</evidence>
<sequence length="380" mass="44227">MYRNTWKSLLSVHASNIPGWRTNRKIVVIESDDWGSIRMSSLEAFKNLLKAGMREDRNHYNLYDSLESNRDLECLFETLSNFKDKNGKAPVMTGVNVVANPVFERIKETGYTEYFYEPYTETLKRYPAHDRVYELWKEGIEKRLFVPIFHGREHLNVQRWLRALRSGHRSTLLAFENGVTGIYNGIDGEPIPKFQAAFDLDTMDDLPYMEEVLNTGLDLFERLYGYRSKYFVPTNGPFNNSLEKVLFDNGVRYVNSGKIQMEPLGNGEFKKHIRFLGQKNGVGQIYLTRNCFFEPSSMESPASTDWVGNCLKEMEVAFLWRKPATISSHRVNYIGFLHSENRERSLKKLEELLSRMLKKWPDIEFMTSSELGDLIASEQK</sequence>
<protein>
    <recommendedName>
        <fullName evidence="3">Glycoside hydrolase family 57 N-terminal domain-containing protein</fullName>
    </recommendedName>
</protein>
<dbReference type="GO" id="GO:0005975">
    <property type="term" value="P:carbohydrate metabolic process"/>
    <property type="evidence" value="ECO:0007669"/>
    <property type="project" value="InterPro"/>
</dbReference>
<dbReference type="OrthoDB" id="2081174at2"/>
<dbReference type="Proteomes" id="UP000005150">
    <property type="component" value="Unassembled WGS sequence"/>
</dbReference>
<comment type="caution">
    <text evidence="1">The sequence shown here is derived from an EMBL/GenBank/DDBJ whole genome shotgun (WGS) entry which is preliminary data.</text>
</comment>
<organism evidence="1 2">
    <name type="scientific">Bacteroides salyersiae CL02T12C01</name>
    <dbReference type="NCBI Taxonomy" id="997887"/>
    <lineage>
        <taxon>Bacteria</taxon>
        <taxon>Pseudomonadati</taxon>
        <taxon>Bacteroidota</taxon>
        <taxon>Bacteroidia</taxon>
        <taxon>Bacteroidales</taxon>
        <taxon>Bacteroidaceae</taxon>
        <taxon>Bacteroides</taxon>
    </lineage>
</organism>
<accession>I8Z6B5</accession>
<keyword evidence="2" id="KW-1185">Reference proteome</keyword>
<name>I8Z6B5_9BACE</name>
<proteinExistence type="predicted"/>
<dbReference type="InterPro" id="IPR011330">
    <property type="entry name" value="Glyco_hydro/deAcase_b/a-brl"/>
</dbReference>
<reference evidence="1 2" key="1">
    <citation type="submission" date="2012-02" db="EMBL/GenBank/DDBJ databases">
        <title>The Genome Sequence of Bacteroides salyersiae CL02T12C01.</title>
        <authorList>
            <consortium name="The Broad Institute Genome Sequencing Platform"/>
            <person name="Earl A."/>
            <person name="Ward D."/>
            <person name="Feldgarden M."/>
            <person name="Gevers D."/>
            <person name="Zitomersky N.L."/>
            <person name="Coyne M.J."/>
            <person name="Comstock L.E."/>
            <person name="Young S.K."/>
            <person name="Zeng Q."/>
            <person name="Gargeya S."/>
            <person name="Fitzgerald M."/>
            <person name="Haas B."/>
            <person name="Abouelleil A."/>
            <person name="Alvarado L."/>
            <person name="Arachchi H.M."/>
            <person name="Berlin A."/>
            <person name="Chapman S.B."/>
            <person name="Gearin G."/>
            <person name="Goldberg J."/>
            <person name="Griggs A."/>
            <person name="Gujja S."/>
            <person name="Hansen M."/>
            <person name="Heiman D."/>
            <person name="Howarth C."/>
            <person name="Larimer J."/>
            <person name="Lui A."/>
            <person name="MacDonald P.J.P."/>
            <person name="McCowen C."/>
            <person name="Montmayeur A."/>
            <person name="Murphy C."/>
            <person name="Neiman D."/>
            <person name="Pearson M."/>
            <person name="Priest M."/>
            <person name="Roberts A."/>
            <person name="Saif S."/>
            <person name="Shea T."/>
            <person name="Sisk P."/>
            <person name="Stolte C."/>
            <person name="Sykes S."/>
            <person name="Wortman J."/>
            <person name="Nusbaum C."/>
            <person name="Birren B."/>
        </authorList>
    </citation>
    <scope>NUCLEOTIDE SEQUENCE [LARGE SCALE GENOMIC DNA]</scope>
    <source>
        <strain evidence="1 2">CL02T12C01</strain>
    </source>
</reference>
<dbReference type="AlphaFoldDB" id="I8Z6B5"/>
<dbReference type="PATRIC" id="fig|997887.3.peg.349"/>
<gene>
    <name evidence="1" type="ORF">HMPREF1071_00332</name>
</gene>
<evidence type="ECO:0000313" key="2">
    <source>
        <dbReference type="Proteomes" id="UP000005150"/>
    </source>
</evidence>